<dbReference type="Gene3D" id="3.30.465.10">
    <property type="match status" value="1"/>
</dbReference>
<evidence type="ECO:0000256" key="1">
    <source>
        <dbReference type="ARBA" id="ARBA00004167"/>
    </source>
</evidence>
<evidence type="ECO:0000256" key="6">
    <source>
        <dbReference type="ARBA" id="ARBA00023136"/>
    </source>
</evidence>
<sequence>MEEAHDVAVASIAAQVKVFHEKQMPFRIYHGATNSTRRSQRRADNTIDTSQLKRILSIDVARRSALVEPNVAMDTLVRATLPHRLVPPVVMELPGITVGGGFSGTSGESSSFRYGAFDATIRSVEVVLADGRIEKASRTRQQDLLWGAASAFGTLGVVTLLEVELRPACRYVQLTYSLAVSAGDAVRQMREACGEEENDYVDAIVFSMDETVVCVGRLSDEPHEPGVKPLRFTRRHDPWFYVRARKVLGRLGKSGERAVVDTIPLEDYLFRYDRGGFWVGRYAFRYFLTPFNRVTRFALDRYMHARVMYRALHKSGLGDAYLVQDVGIPYDRVEEFQAWLDTSFGIYPLWLCPLRVRRDEPGSNHGLHSDFARPDAADLMNFGVWGPVRGNRREYVRQNRALEQKVQALGGKKWLYAHAYYTEDEFWAHYDKASYDGLRAKYGAGYLPSVYDKVKVDVEAEEAAIGATWKSRAKARIGAIWPLRGLYGFASAVAGSEYLLQKKQKKSSKQAQKEGMTKGTEMEVEAEKESERETEKMEKETEEEAAETTKAMENKSQTETQKDTETNERQKGHPETKANKANDPAGAEEA</sequence>
<accession>A0A151GLX0</accession>
<evidence type="ECO:0000259" key="8">
    <source>
        <dbReference type="PROSITE" id="PS51387"/>
    </source>
</evidence>
<evidence type="ECO:0000313" key="10">
    <source>
        <dbReference type="Proteomes" id="UP000076580"/>
    </source>
</evidence>
<evidence type="ECO:0000256" key="3">
    <source>
        <dbReference type="ARBA" id="ARBA00022692"/>
    </source>
</evidence>
<feature type="compositionally biased region" description="Basic and acidic residues" evidence="7">
    <location>
        <begin position="560"/>
        <end position="580"/>
    </location>
</feature>
<dbReference type="GO" id="GO:0000246">
    <property type="term" value="F:Delta24(24-1) sterol reductase activity"/>
    <property type="evidence" value="ECO:0007669"/>
    <property type="project" value="TreeGrafter"/>
</dbReference>
<feature type="domain" description="FAD-binding PCMH-type" evidence="8">
    <location>
        <begin position="1"/>
        <end position="168"/>
    </location>
</feature>
<dbReference type="InterPro" id="IPR016169">
    <property type="entry name" value="FAD-bd_PCMH_sub2"/>
</dbReference>
<proteinExistence type="predicted"/>
<evidence type="ECO:0000256" key="4">
    <source>
        <dbReference type="ARBA" id="ARBA00022989"/>
    </source>
</evidence>
<dbReference type="InterPro" id="IPR040165">
    <property type="entry name" value="Diminuto-like"/>
</dbReference>
<name>A0A151GLX0_DRECN</name>
<dbReference type="GO" id="GO:0008202">
    <property type="term" value="P:steroid metabolic process"/>
    <property type="evidence" value="ECO:0007669"/>
    <property type="project" value="TreeGrafter"/>
</dbReference>
<dbReference type="InterPro" id="IPR036318">
    <property type="entry name" value="FAD-bd_PCMH-like_sf"/>
</dbReference>
<comment type="subcellular location">
    <subcellularLocation>
        <location evidence="1">Membrane</location>
        <topology evidence="1">Single-pass membrane protein</topology>
    </subcellularLocation>
</comment>
<evidence type="ECO:0000256" key="5">
    <source>
        <dbReference type="ARBA" id="ARBA00023002"/>
    </source>
</evidence>
<feature type="region of interest" description="Disordered" evidence="7">
    <location>
        <begin position="501"/>
        <end position="590"/>
    </location>
</feature>
<dbReference type="EC" id="1.3.1.72" evidence="2"/>
<dbReference type="SUPFAM" id="SSF56176">
    <property type="entry name" value="FAD-binding/transporter-associated domain-like"/>
    <property type="match status" value="1"/>
</dbReference>
<dbReference type="GO" id="GO:0016020">
    <property type="term" value="C:membrane"/>
    <property type="evidence" value="ECO:0007669"/>
    <property type="project" value="UniProtKB-SubCell"/>
</dbReference>
<dbReference type="RefSeq" id="XP_040657452.1">
    <property type="nucleotide sequence ID" value="XM_040802419.1"/>
</dbReference>
<organism evidence="9 10">
    <name type="scientific">Drechmeria coniospora</name>
    <name type="common">Nematophagous fungus</name>
    <name type="synonym">Meria coniospora</name>
    <dbReference type="NCBI Taxonomy" id="98403"/>
    <lineage>
        <taxon>Eukaryota</taxon>
        <taxon>Fungi</taxon>
        <taxon>Dikarya</taxon>
        <taxon>Ascomycota</taxon>
        <taxon>Pezizomycotina</taxon>
        <taxon>Sordariomycetes</taxon>
        <taxon>Hypocreomycetidae</taxon>
        <taxon>Hypocreales</taxon>
        <taxon>Ophiocordycipitaceae</taxon>
        <taxon>Drechmeria</taxon>
    </lineage>
</organism>
<evidence type="ECO:0000313" key="9">
    <source>
        <dbReference type="EMBL" id="KYK58100.1"/>
    </source>
</evidence>
<dbReference type="GeneID" id="63717756"/>
<evidence type="ECO:0000256" key="2">
    <source>
        <dbReference type="ARBA" id="ARBA00012405"/>
    </source>
</evidence>
<dbReference type="STRING" id="98403.A0A151GLX0"/>
<keyword evidence="5" id="KW-0560">Oxidoreductase</keyword>
<dbReference type="InterPro" id="IPR006094">
    <property type="entry name" value="Oxid_FAD_bind_N"/>
</dbReference>
<dbReference type="InParanoid" id="A0A151GLX0"/>
<keyword evidence="6" id="KW-0472">Membrane</keyword>
<dbReference type="PROSITE" id="PS51387">
    <property type="entry name" value="FAD_PCMH"/>
    <property type="match status" value="1"/>
</dbReference>
<dbReference type="AlphaFoldDB" id="A0A151GLX0"/>
<dbReference type="Proteomes" id="UP000076580">
    <property type="component" value="Chromosome 02"/>
</dbReference>
<feature type="compositionally biased region" description="Basic and acidic residues" evidence="7">
    <location>
        <begin position="525"/>
        <end position="539"/>
    </location>
</feature>
<gene>
    <name evidence="9" type="ORF">DCS_05113</name>
</gene>
<dbReference type="GO" id="GO:0071949">
    <property type="term" value="F:FAD binding"/>
    <property type="evidence" value="ECO:0007669"/>
    <property type="project" value="InterPro"/>
</dbReference>
<dbReference type="PANTHER" id="PTHR10801">
    <property type="entry name" value="24-DEHYDROCHOLESTEROL REDUCTASE"/>
    <property type="match status" value="1"/>
</dbReference>
<evidence type="ECO:0000256" key="7">
    <source>
        <dbReference type="SAM" id="MobiDB-lite"/>
    </source>
</evidence>
<keyword evidence="4" id="KW-1133">Transmembrane helix</keyword>
<dbReference type="PANTHER" id="PTHR10801:SF0">
    <property type="entry name" value="DELTA(24)-STEROL REDUCTASE"/>
    <property type="match status" value="1"/>
</dbReference>
<keyword evidence="10" id="KW-1185">Reference proteome</keyword>
<dbReference type="Pfam" id="PF01565">
    <property type="entry name" value="FAD_binding_4"/>
    <property type="match status" value="1"/>
</dbReference>
<dbReference type="GO" id="GO:0005737">
    <property type="term" value="C:cytoplasm"/>
    <property type="evidence" value="ECO:0007669"/>
    <property type="project" value="TreeGrafter"/>
</dbReference>
<dbReference type="InterPro" id="IPR016166">
    <property type="entry name" value="FAD-bd_PCMH"/>
</dbReference>
<comment type="caution">
    <text evidence="9">The sequence shown here is derived from an EMBL/GenBank/DDBJ whole genome shotgun (WGS) entry which is preliminary data.</text>
</comment>
<reference evidence="9 10" key="1">
    <citation type="journal article" date="2016" name="Sci. Rep.">
        <title>Insights into Adaptations to a Near-Obligate Nematode Endoparasitic Lifestyle from the Finished Genome of Drechmeria coniospora.</title>
        <authorList>
            <person name="Zhang L."/>
            <person name="Zhou Z."/>
            <person name="Guo Q."/>
            <person name="Fokkens L."/>
            <person name="Miskei M."/>
            <person name="Pocsi I."/>
            <person name="Zhang W."/>
            <person name="Chen M."/>
            <person name="Wang L."/>
            <person name="Sun Y."/>
            <person name="Donzelli B.G."/>
            <person name="Gibson D.M."/>
            <person name="Nelson D.R."/>
            <person name="Luo J.G."/>
            <person name="Rep M."/>
            <person name="Liu H."/>
            <person name="Yang S."/>
            <person name="Wang J."/>
            <person name="Krasnoff S.B."/>
            <person name="Xu Y."/>
            <person name="Molnar I."/>
            <person name="Lin M."/>
        </authorList>
    </citation>
    <scope>NUCLEOTIDE SEQUENCE [LARGE SCALE GENOMIC DNA]</scope>
    <source>
        <strain evidence="9 10">ARSEF 6962</strain>
    </source>
</reference>
<dbReference type="GO" id="GO:0050614">
    <property type="term" value="F:Delta24-sterol reductase activity"/>
    <property type="evidence" value="ECO:0007669"/>
    <property type="project" value="UniProtKB-EC"/>
</dbReference>
<dbReference type="EMBL" id="LAYC01000002">
    <property type="protein sequence ID" value="KYK58100.1"/>
    <property type="molecule type" value="Genomic_DNA"/>
</dbReference>
<protein>
    <recommendedName>
        <fullName evidence="2">Delta(24)-sterol reductase</fullName>
        <ecNumber evidence="2">1.3.1.72</ecNumber>
    </recommendedName>
</protein>
<keyword evidence="3" id="KW-0812">Transmembrane</keyword>